<comment type="function">
    <text evidence="1 6">Required for the transposition of the insertion element.</text>
</comment>
<dbReference type="PANTHER" id="PTHR33217">
    <property type="entry name" value="TRANSPOSASE FOR INSERTION SEQUENCE ELEMENT IS1081"/>
    <property type="match status" value="1"/>
</dbReference>
<dbReference type="InterPro" id="IPR001207">
    <property type="entry name" value="Transposase_mutator"/>
</dbReference>
<dbReference type="Pfam" id="PF00872">
    <property type="entry name" value="Transposase_mut"/>
    <property type="match status" value="1"/>
</dbReference>
<evidence type="ECO:0000256" key="4">
    <source>
        <dbReference type="ARBA" id="ARBA00023125"/>
    </source>
</evidence>
<evidence type="ECO:0000256" key="1">
    <source>
        <dbReference type="ARBA" id="ARBA00002190"/>
    </source>
</evidence>
<sequence>MVDLKLCNRTTQVHFTLKSEEIQSIIEYSVKDDVSKNILTTVFNQLMENQRTEYIQAKEYERTENRQSQRNGYYERSFTTRVGTLELKVPRTRDGHFSPTVFERYQRNEKALMASMLEMYVSGVSTRKVSKIVEELCGKSVSKSFVSSLTEQLEPMVNEWQNRLLSEKNYPYLMTDVLYIKVREENRVLSKSCHIAIGITKDGDREIIGFMIQSGESEETWTTFFEYLKERGLQGTELVISDAHKGLVSAIRKSFTNVSWQRCQVHFLRNIFTTIPKKNSKSFREAVKGIFKFTDINLAREAKNRLIHDYIDQPKYSKACASLDDGFEDAFQYTVQGNSHNRLKSTNLIERLNQEVRRREKIIRIFPNQTSANRLIGAVLMDLHDEWIYSSRKYINFDK</sequence>
<dbReference type="NCBIfam" id="NF033543">
    <property type="entry name" value="transpos_IS256"/>
    <property type="match status" value="1"/>
</dbReference>
<dbReference type="GO" id="GO:0006313">
    <property type="term" value="P:DNA transposition"/>
    <property type="evidence" value="ECO:0007669"/>
    <property type="project" value="UniProtKB-UniRule"/>
</dbReference>
<evidence type="ECO:0000256" key="6">
    <source>
        <dbReference type="RuleBase" id="RU365089"/>
    </source>
</evidence>
<evidence type="ECO:0000256" key="3">
    <source>
        <dbReference type="ARBA" id="ARBA00022578"/>
    </source>
</evidence>
<dbReference type="GO" id="GO:0004803">
    <property type="term" value="F:transposase activity"/>
    <property type="evidence" value="ECO:0007669"/>
    <property type="project" value="UniProtKB-UniRule"/>
</dbReference>
<comment type="similarity">
    <text evidence="2 6">Belongs to the transposase mutator family.</text>
</comment>
<evidence type="ECO:0000256" key="2">
    <source>
        <dbReference type="ARBA" id="ARBA00010961"/>
    </source>
</evidence>
<dbReference type="AlphaFoldDB" id="A0AAW8TEV8"/>
<dbReference type="EMBL" id="JARPXL010000069">
    <property type="protein sequence ID" value="MDT2546906.1"/>
    <property type="molecule type" value="Genomic_DNA"/>
</dbReference>
<reference evidence="7" key="1">
    <citation type="submission" date="2023-03" db="EMBL/GenBank/DDBJ databases">
        <authorList>
            <person name="Shen W."/>
            <person name="Cai J."/>
        </authorList>
    </citation>
    <scope>NUCLEOTIDE SEQUENCE</scope>
    <source>
        <strain evidence="7">Y15</strain>
    </source>
</reference>
<dbReference type="PANTHER" id="PTHR33217:SF7">
    <property type="entry name" value="TRANSPOSASE FOR INSERTION SEQUENCE ELEMENT IS1081"/>
    <property type="match status" value="1"/>
</dbReference>
<keyword evidence="3 6" id="KW-0815">Transposition</keyword>
<evidence type="ECO:0000256" key="5">
    <source>
        <dbReference type="ARBA" id="ARBA00023172"/>
    </source>
</evidence>
<dbReference type="GO" id="GO:0003677">
    <property type="term" value="F:DNA binding"/>
    <property type="evidence" value="ECO:0007669"/>
    <property type="project" value="UniProtKB-UniRule"/>
</dbReference>
<organism evidence="7 8">
    <name type="scientific">Enterococcus raffinosus</name>
    <dbReference type="NCBI Taxonomy" id="71452"/>
    <lineage>
        <taxon>Bacteria</taxon>
        <taxon>Bacillati</taxon>
        <taxon>Bacillota</taxon>
        <taxon>Bacilli</taxon>
        <taxon>Lactobacillales</taxon>
        <taxon>Enterococcaceae</taxon>
        <taxon>Enterococcus</taxon>
    </lineage>
</organism>
<keyword evidence="6" id="KW-0814">Transposable element</keyword>
<name>A0AAW8TEV8_9ENTE</name>
<comment type="caution">
    <text evidence="7">The sequence shown here is derived from an EMBL/GenBank/DDBJ whole genome shotgun (WGS) entry which is preliminary data.</text>
</comment>
<dbReference type="Proteomes" id="UP001254770">
    <property type="component" value="Unassembled WGS sequence"/>
</dbReference>
<protein>
    <recommendedName>
        <fullName evidence="6">Mutator family transposase</fullName>
    </recommendedName>
</protein>
<proteinExistence type="inferred from homology"/>
<dbReference type="PROSITE" id="PS01007">
    <property type="entry name" value="TRANSPOSASE_MUTATOR"/>
    <property type="match status" value="1"/>
</dbReference>
<accession>A0AAW8TEV8</accession>
<evidence type="ECO:0000313" key="7">
    <source>
        <dbReference type="EMBL" id="MDT2546906.1"/>
    </source>
</evidence>
<keyword evidence="5 6" id="KW-0233">DNA recombination</keyword>
<gene>
    <name evidence="7" type="ORF">P7D69_21505</name>
</gene>
<dbReference type="RefSeq" id="WP_230247699.1">
    <property type="nucleotide sequence ID" value="NZ_JARPXG010000069.1"/>
</dbReference>
<keyword evidence="4 6" id="KW-0238">DNA-binding</keyword>
<evidence type="ECO:0000313" key="8">
    <source>
        <dbReference type="Proteomes" id="UP001254770"/>
    </source>
</evidence>